<gene>
    <name evidence="2" type="ORF">PHA8399_02283</name>
</gene>
<dbReference type="RefSeq" id="WP_058286256.1">
    <property type="nucleotide sequence ID" value="NZ_CYSR01000022.1"/>
</dbReference>
<sequence length="221" mass="24306">MHLHIFSFEQRSGFNAAYQGFLALRKQKLVDELGWGLDHDGTFEQDQYDRPGAVYSIVTQGSRVVAGARAASCGGSDGYWSYMLKDARDGKIQGIPGGLLSAYPETGRTWECTRFVMDETLADTAQPSIETKLVVAGLCQAAFSLGASEMMSLSPRSLGLLLRRFGYSVRREAARYMCEDDGREYRSFLMACDPAVNQDLAAFYLSPVSQFGPLHELQGAA</sequence>
<dbReference type="InterPro" id="IPR001690">
    <property type="entry name" value="Autoind_synthase"/>
</dbReference>
<organism evidence="2 3">
    <name type="scientific">Leisingera aquaemixtae</name>
    <dbReference type="NCBI Taxonomy" id="1396826"/>
    <lineage>
        <taxon>Bacteria</taxon>
        <taxon>Pseudomonadati</taxon>
        <taxon>Pseudomonadota</taxon>
        <taxon>Alphaproteobacteria</taxon>
        <taxon>Rhodobacterales</taxon>
        <taxon>Roseobacteraceae</taxon>
        <taxon>Leisingera</taxon>
    </lineage>
</organism>
<dbReference type="GO" id="GO:0016740">
    <property type="term" value="F:transferase activity"/>
    <property type="evidence" value="ECO:0007669"/>
    <property type="project" value="InterPro"/>
</dbReference>
<dbReference type="STRING" id="1396826.PHA8399_02283"/>
<dbReference type="AlphaFoldDB" id="A0A0P1HAJ7"/>
<keyword evidence="1" id="KW-0673">Quorum sensing</keyword>
<proteinExistence type="inferred from homology"/>
<dbReference type="GO" id="GO:0009372">
    <property type="term" value="P:quorum sensing"/>
    <property type="evidence" value="ECO:0007669"/>
    <property type="project" value="UniProtKB-UniRule"/>
</dbReference>
<accession>A0A0P1HAJ7</accession>
<protein>
    <submittedName>
        <fullName evidence="2">Autoinducer synthetase</fullName>
    </submittedName>
</protein>
<keyword evidence="1" id="KW-0071">Autoinducer synthesis</keyword>
<evidence type="ECO:0000313" key="2">
    <source>
        <dbReference type="EMBL" id="CUI00157.1"/>
    </source>
</evidence>
<comment type="similarity">
    <text evidence="1">Belongs to the autoinducer synthase family.</text>
</comment>
<dbReference type="Gene3D" id="3.40.630.30">
    <property type="match status" value="1"/>
</dbReference>
<dbReference type="EMBL" id="CYSR01000022">
    <property type="protein sequence ID" value="CUI00157.1"/>
    <property type="molecule type" value="Genomic_DNA"/>
</dbReference>
<dbReference type="Proteomes" id="UP000051326">
    <property type="component" value="Unassembled WGS sequence"/>
</dbReference>
<evidence type="ECO:0000256" key="1">
    <source>
        <dbReference type="PROSITE-ProRule" id="PRU00533"/>
    </source>
</evidence>
<dbReference type="SUPFAM" id="SSF55729">
    <property type="entry name" value="Acyl-CoA N-acyltransferases (Nat)"/>
    <property type="match status" value="1"/>
</dbReference>
<dbReference type="Pfam" id="PF00765">
    <property type="entry name" value="Autoind_synth"/>
    <property type="match status" value="1"/>
</dbReference>
<dbReference type="InterPro" id="IPR016181">
    <property type="entry name" value="Acyl_CoA_acyltransferase"/>
</dbReference>
<reference evidence="2 3" key="1">
    <citation type="submission" date="2015-09" db="EMBL/GenBank/DDBJ databases">
        <authorList>
            <consortium name="Swine Surveillance"/>
        </authorList>
    </citation>
    <scope>NUCLEOTIDE SEQUENCE [LARGE SCALE GENOMIC DNA]</scope>
    <source>
        <strain evidence="2 3">CECT 8399</strain>
    </source>
</reference>
<evidence type="ECO:0000313" key="3">
    <source>
        <dbReference type="Proteomes" id="UP000051326"/>
    </source>
</evidence>
<name>A0A0P1HAJ7_9RHOB</name>
<dbReference type="PROSITE" id="PS51187">
    <property type="entry name" value="AUTOINDUCER_SYNTH_2"/>
    <property type="match status" value="1"/>
</dbReference>